<feature type="domain" description="Metallo-beta-lactamase" evidence="1">
    <location>
        <begin position="71"/>
        <end position="225"/>
    </location>
</feature>
<dbReference type="InterPro" id="IPR036866">
    <property type="entry name" value="RibonucZ/Hydroxyglut_hydro"/>
</dbReference>
<gene>
    <name evidence="2" type="ORF">EG850_08005</name>
</gene>
<dbReference type="PANTHER" id="PTHR36839:SF1">
    <property type="entry name" value="METALLO-BETA-LACTAMASE FAMILY PROTEIN (AFU_ORTHOLOGUE AFUA_5G12770)"/>
    <property type="match status" value="1"/>
</dbReference>
<dbReference type="Pfam" id="PF00753">
    <property type="entry name" value="Lactamase_B"/>
    <property type="match status" value="1"/>
</dbReference>
<sequence>MSRLMQCATCGVERAGELPELCPICADERQYVPASGQRWLEPGSQPDAALQFTEAESGVHALAPTNVPGIGQHPLLVASAAGNIMIEAPAHIDVDSIAAVRERGGLAGLIATHPHMYGLQSLWAREFDCPVYIAKADAHWLGARPDHTVVWEGELALADDLHASQPGGHFPGSTVVHWRAPDGSGVLFAGDTIGTARAPGWVTFMRSFPNYLPLSAAVVARIAEHVARYDFERLYGNFGARVDEDAAGAVARSAARHIDWVSGRMDHLT</sequence>
<reference evidence="2 3" key="1">
    <citation type="submission" date="2018-11" db="EMBL/GenBank/DDBJ databases">
        <title>YIM 102482-1 draft genome.</title>
        <authorList>
            <person name="Li G."/>
            <person name="Jiang Y."/>
        </authorList>
    </citation>
    <scope>NUCLEOTIDE SEQUENCE [LARGE SCALE GENOMIC DNA]</scope>
    <source>
        <strain evidence="2 3">YIM 102482-1</strain>
    </source>
</reference>
<organism evidence="2 3">
    <name type="scientific">Gulosibacter macacae</name>
    <dbReference type="NCBI Taxonomy" id="2488791"/>
    <lineage>
        <taxon>Bacteria</taxon>
        <taxon>Bacillati</taxon>
        <taxon>Actinomycetota</taxon>
        <taxon>Actinomycetes</taxon>
        <taxon>Micrococcales</taxon>
        <taxon>Microbacteriaceae</taxon>
        <taxon>Gulosibacter</taxon>
    </lineage>
</organism>
<name>A0A3P3W128_9MICO</name>
<comment type="caution">
    <text evidence="2">The sequence shown here is derived from an EMBL/GenBank/DDBJ whole genome shotgun (WGS) entry which is preliminary data.</text>
</comment>
<evidence type="ECO:0000313" key="2">
    <source>
        <dbReference type="EMBL" id="RRJ86583.1"/>
    </source>
</evidence>
<evidence type="ECO:0000313" key="3">
    <source>
        <dbReference type="Proteomes" id="UP000274391"/>
    </source>
</evidence>
<evidence type="ECO:0000259" key="1">
    <source>
        <dbReference type="SMART" id="SM00849"/>
    </source>
</evidence>
<dbReference type="GO" id="GO:0016787">
    <property type="term" value="F:hydrolase activity"/>
    <property type="evidence" value="ECO:0007669"/>
    <property type="project" value="UniProtKB-KW"/>
</dbReference>
<dbReference type="PANTHER" id="PTHR36839">
    <property type="entry name" value="METALLO-BETA-LACTAMASE FAMILY PROTEIN (AFU_ORTHOLOGUE AFUA_5G12770)"/>
    <property type="match status" value="1"/>
</dbReference>
<dbReference type="OrthoDB" id="2373347at2"/>
<dbReference type="AlphaFoldDB" id="A0A3P3W128"/>
<dbReference type="EMBL" id="RQVS01000008">
    <property type="protein sequence ID" value="RRJ86583.1"/>
    <property type="molecule type" value="Genomic_DNA"/>
</dbReference>
<dbReference type="Gene3D" id="3.60.15.10">
    <property type="entry name" value="Ribonuclease Z/Hydroxyacylglutathione hydrolase-like"/>
    <property type="match status" value="1"/>
</dbReference>
<dbReference type="SMART" id="SM00849">
    <property type="entry name" value="Lactamase_B"/>
    <property type="match status" value="1"/>
</dbReference>
<protein>
    <submittedName>
        <fullName evidence="2">MBL fold metallo-hydrolase</fullName>
    </submittedName>
</protein>
<dbReference type="SUPFAM" id="SSF56281">
    <property type="entry name" value="Metallo-hydrolase/oxidoreductase"/>
    <property type="match status" value="1"/>
</dbReference>
<dbReference type="RefSeq" id="WP_124972313.1">
    <property type="nucleotide sequence ID" value="NZ_RQVS01000008.1"/>
</dbReference>
<accession>A0A3P3W128</accession>
<dbReference type="InterPro" id="IPR001279">
    <property type="entry name" value="Metallo-B-lactamas"/>
</dbReference>
<proteinExistence type="predicted"/>
<keyword evidence="2" id="KW-0378">Hydrolase</keyword>
<keyword evidence="3" id="KW-1185">Reference proteome</keyword>
<dbReference type="Proteomes" id="UP000274391">
    <property type="component" value="Unassembled WGS sequence"/>
</dbReference>